<dbReference type="Pfam" id="PF03551">
    <property type="entry name" value="PadR"/>
    <property type="match status" value="1"/>
</dbReference>
<dbReference type="Proteomes" id="UP001157069">
    <property type="component" value="Unassembled WGS sequence"/>
</dbReference>
<evidence type="ECO:0000256" key="1">
    <source>
        <dbReference type="SAM" id="MobiDB-lite"/>
    </source>
</evidence>
<dbReference type="InterPro" id="IPR036388">
    <property type="entry name" value="WH-like_DNA-bd_sf"/>
</dbReference>
<protein>
    <recommendedName>
        <fullName evidence="2">Transcription regulator PadR N-terminal domain-containing protein</fullName>
    </recommendedName>
</protein>
<feature type="compositionally biased region" description="Basic residues" evidence="1">
    <location>
        <begin position="178"/>
        <end position="194"/>
    </location>
</feature>
<comment type="caution">
    <text evidence="3">The sequence shown here is derived from an EMBL/GenBank/DDBJ whole genome shotgun (WGS) entry which is preliminary data.</text>
</comment>
<feature type="compositionally biased region" description="Basic and acidic residues" evidence="1">
    <location>
        <begin position="151"/>
        <end position="160"/>
    </location>
</feature>
<dbReference type="InterPro" id="IPR052509">
    <property type="entry name" value="Metal_resp_DNA-bind_regulator"/>
</dbReference>
<evidence type="ECO:0000313" key="4">
    <source>
        <dbReference type="Proteomes" id="UP001157069"/>
    </source>
</evidence>
<evidence type="ECO:0000259" key="2">
    <source>
        <dbReference type="Pfam" id="PF03551"/>
    </source>
</evidence>
<feature type="region of interest" description="Disordered" evidence="1">
    <location>
        <begin position="108"/>
        <end position="194"/>
    </location>
</feature>
<dbReference type="PANTHER" id="PTHR33169:SF14">
    <property type="entry name" value="TRANSCRIPTIONAL REGULATOR RV3488"/>
    <property type="match status" value="1"/>
</dbReference>
<gene>
    <name evidence="3" type="ORF">GCM10025869_35330</name>
</gene>
<proteinExistence type="predicted"/>
<accession>A0ABQ6K0Y0</accession>
<organism evidence="3 4">
    <name type="scientific">Homoserinibacter gongjuensis</name>
    <dbReference type="NCBI Taxonomy" id="1162968"/>
    <lineage>
        <taxon>Bacteria</taxon>
        <taxon>Bacillati</taxon>
        <taxon>Actinomycetota</taxon>
        <taxon>Actinomycetes</taxon>
        <taxon>Micrococcales</taxon>
        <taxon>Microbacteriaceae</taxon>
        <taxon>Homoserinibacter</taxon>
    </lineage>
</organism>
<dbReference type="InterPro" id="IPR036390">
    <property type="entry name" value="WH_DNA-bd_sf"/>
</dbReference>
<feature type="domain" description="Transcription regulator PadR N-terminal" evidence="2">
    <location>
        <begin position="21"/>
        <end position="94"/>
    </location>
</feature>
<dbReference type="SUPFAM" id="SSF46785">
    <property type="entry name" value="Winged helix' DNA-binding domain"/>
    <property type="match status" value="1"/>
</dbReference>
<dbReference type="EMBL" id="BSVA01000001">
    <property type="protein sequence ID" value="GMA93004.1"/>
    <property type="molecule type" value="Genomic_DNA"/>
</dbReference>
<evidence type="ECO:0000313" key="3">
    <source>
        <dbReference type="EMBL" id="GMA93004.1"/>
    </source>
</evidence>
<keyword evidence="4" id="KW-1185">Reference proteome</keyword>
<dbReference type="Gene3D" id="1.10.10.10">
    <property type="entry name" value="Winged helix-like DNA-binding domain superfamily/Winged helix DNA-binding domain"/>
    <property type="match status" value="1"/>
</dbReference>
<sequence>MVEDSDAFAADLLRGHTDTIVLGVLRRGESYGFEIYKTIRDATGGAHEIKEATLYATYRRLEKDGLVESFWGDETQGGRRKYYRITDAGRSVYRRNVAAWRATRDIIDSSSTRRRQKGTTHEHPALPPGRHRRPPPARRTLRGAPHHARRARPERGDPRQPRGARLRTRGAGREPRERRAHRGRRARRRARAAR</sequence>
<dbReference type="InterPro" id="IPR005149">
    <property type="entry name" value="Tscrpt_reg_PadR_N"/>
</dbReference>
<name>A0ABQ6K0Y0_9MICO</name>
<dbReference type="PANTHER" id="PTHR33169">
    <property type="entry name" value="PADR-FAMILY TRANSCRIPTIONAL REGULATOR"/>
    <property type="match status" value="1"/>
</dbReference>
<reference evidence="4" key="1">
    <citation type="journal article" date="2019" name="Int. J. Syst. Evol. Microbiol.">
        <title>The Global Catalogue of Microorganisms (GCM) 10K type strain sequencing project: providing services to taxonomists for standard genome sequencing and annotation.</title>
        <authorList>
            <consortium name="The Broad Institute Genomics Platform"/>
            <consortium name="The Broad Institute Genome Sequencing Center for Infectious Disease"/>
            <person name="Wu L."/>
            <person name="Ma J."/>
        </authorList>
    </citation>
    <scope>NUCLEOTIDE SEQUENCE [LARGE SCALE GENOMIC DNA]</scope>
    <source>
        <strain evidence="4">NBRC 108755</strain>
    </source>
</reference>
<feature type="compositionally biased region" description="Basic residues" evidence="1">
    <location>
        <begin position="129"/>
        <end position="150"/>
    </location>
</feature>